<dbReference type="InterPro" id="IPR050223">
    <property type="entry name" value="D-isomer_2-hydroxyacid_DH"/>
</dbReference>
<reference evidence="4 5" key="1">
    <citation type="submission" date="2024-10" db="EMBL/GenBank/DDBJ databases">
        <title>The Natural Products Discovery Center: Release of the First 8490 Sequenced Strains for Exploring Actinobacteria Biosynthetic Diversity.</title>
        <authorList>
            <person name="Kalkreuter E."/>
            <person name="Kautsar S.A."/>
            <person name="Yang D."/>
            <person name="Bader C.D."/>
            <person name="Teijaro C.N."/>
            <person name="Fluegel L."/>
            <person name="Davis C.M."/>
            <person name="Simpson J.R."/>
            <person name="Lauterbach L."/>
            <person name="Steele A.D."/>
            <person name="Gui C."/>
            <person name="Meng S."/>
            <person name="Li G."/>
            <person name="Viehrig K."/>
            <person name="Ye F."/>
            <person name="Su P."/>
            <person name="Kiefer A.F."/>
            <person name="Nichols A."/>
            <person name="Cepeda A.J."/>
            <person name="Yan W."/>
            <person name="Fan B."/>
            <person name="Jiang Y."/>
            <person name="Adhikari A."/>
            <person name="Zheng C.-J."/>
            <person name="Schuster L."/>
            <person name="Cowan T.M."/>
            <person name="Smanski M.J."/>
            <person name="Chevrette M.G."/>
            <person name="De Carvalho L.P.S."/>
            <person name="Shen B."/>
        </authorList>
    </citation>
    <scope>NUCLEOTIDE SEQUENCE [LARGE SCALE GENOMIC DNA]</scope>
    <source>
        <strain evidence="4 5">NPDC005497</strain>
    </source>
</reference>
<keyword evidence="2" id="KW-0520">NAD</keyword>
<dbReference type="Proteomes" id="UP001601422">
    <property type="component" value="Unassembled WGS sequence"/>
</dbReference>
<name>A0ABW6N0K7_9ACTN</name>
<dbReference type="EMBL" id="JBIAJP010000006">
    <property type="protein sequence ID" value="MFF0006303.1"/>
    <property type="molecule type" value="Genomic_DNA"/>
</dbReference>
<dbReference type="Pfam" id="PF02826">
    <property type="entry name" value="2-Hacid_dh_C"/>
    <property type="match status" value="1"/>
</dbReference>
<evidence type="ECO:0000313" key="5">
    <source>
        <dbReference type="Proteomes" id="UP001601422"/>
    </source>
</evidence>
<dbReference type="SUPFAM" id="SSF51735">
    <property type="entry name" value="NAD(P)-binding Rossmann-fold domains"/>
    <property type="match status" value="1"/>
</dbReference>
<proteinExistence type="predicted"/>
<dbReference type="InterPro" id="IPR006140">
    <property type="entry name" value="D-isomer_DH_NAD-bd"/>
</dbReference>
<dbReference type="RefSeq" id="WP_389830788.1">
    <property type="nucleotide sequence ID" value="NZ_JBIAJP010000006.1"/>
</dbReference>
<feature type="domain" description="D-isomer specific 2-hydroxyacid dehydrogenase NAD-binding" evidence="3">
    <location>
        <begin position="1"/>
        <end position="55"/>
    </location>
</feature>
<accession>A0ABW6N0K7</accession>
<evidence type="ECO:0000259" key="3">
    <source>
        <dbReference type="Pfam" id="PF02826"/>
    </source>
</evidence>
<evidence type="ECO:0000256" key="1">
    <source>
        <dbReference type="ARBA" id="ARBA00023002"/>
    </source>
</evidence>
<dbReference type="Gene3D" id="3.40.50.720">
    <property type="entry name" value="NAD(P)-binding Rossmann-like Domain"/>
    <property type="match status" value="2"/>
</dbReference>
<dbReference type="PANTHER" id="PTHR10996:SF178">
    <property type="entry name" value="2-HYDROXYACID DEHYDROGENASE YGL185C-RELATED"/>
    <property type="match status" value="1"/>
</dbReference>
<dbReference type="PANTHER" id="PTHR10996">
    <property type="entry name" value="2-HYDROXYACID DEHYDROGENASE-RELATED"/>
    <property type="match status" value="1"/>
</dbReference>
<dbReference type="InterPro" id="IPR036291">
    <property type="entry name" value="NAD(P)-bd_dom_sf"/>
</dbReference>
<sequence>MLVNTSRGGVDQSALVDELRSGRIEAIIDVTDPGVLDPTHELYDLPNVFLTPHIAGSTGFELRRMGRQIGAELERITRGELLAFPEAF</sequence>
<organism evidence="4 5">
    <name type="scientific">Streptomyces tibetensis</name>
    <dbReference type="NCBI Taxonomy" id="2382123"/>
    <lineage>
        <taxon>Bacteria</taxon>
        <taxon>Bacillati</taxon>
        <taxon>Actinomycetota</taxon>
        <taxon>Actinomycetes</taxon>
        <taxon>Kitasatosporales</taxon>
        <taxon>Streptomycetaceae</taxon>
        <taxon>Streptomyces</taxon>
    </lineage>
</organism>
<keyword evidence="1" id="KW-0560">Oxidoreductase</keyword>
<comment type="caution">
    <text evidence="4">The sequence shown here is derived from an EMBL/GenBank/DDBJ whole genome shotgun (WGS) entry which is preliminary data.</text>
</comment>
<keyword evidence="5" id="KW-1185">Reference proteome</keyword>
<evidence type="ECO:0000256" key="2">
    <source>
        <dbReference type="ARBA" id="ARBA00023027"/>
    </source>
</evidence>
<gene>
    <name evidence="4" type="ORF">ACFYQT_23050</name>
</gene>
<protein>
    <submittedName>
        <fullName evidence="4">NAD(P)-dependent oxidoreductase</fullName>
    </submittedName>
</protein>
<evidence type="ECO:0000313" key="4">
    <source>
        <dbReference type="EMBL" id="MFF0006303.1"/>
    </source>
</evidence>